<organism evidence="1">
    <name type="scientific">Anguilla anguilla</name>
    <name type="common">European freshwater eel</name>
    <name type="synonym">Muraena anguilla</name>
    <dbReference type="NCBI Taxonomy" id="7936"/>
    <lineage>
        <taxon>Eukaryota</taxon>
        <taxon>Metazoa</taxon>
        <taxon>Chordata</taxon>
        <taxon>Craniata</taxon>
        <taxon>Vertebrata</taxon>
        <taxon>Euteleostomi</taxon>
        <taxon>Actinopterygii</taxon>
        <taxon>Neopterygii</taxon>
        <taxon>Teleostei</taxon>
        <taxon>Anguilliformes</taxon>
        <taxon>Anguillidae</taxon>
        <taxon>Anguilla</taxon>
    </lineage>
</organism>
<dbReference type="EMBL" id="GBXM01001734">
    <property type="protein sequence ID" value="JAI06844.1"/>
    <property type="molecule type" value="Transcribed_RNA"/>
</dbReference>
<proteinExistence type="predicted"/>
<sequence>MLHFMEIHEKGSHTVGDVLIKLLHA</sequence>
<protein>
    <submittedName>
        <fullName evidence="1">Uncharacterized protein</fullName>
    </submittedName>
</protein>
<dbReference type="EMBL" id="GBXM01046185">
    <property type="protein sequence ID" value="JAH62392.1"/>
    <property type="molecule type" value="Transcribed_RNA"/>
</dbReference>
<name>A0A0E9U9J5_ANGAN</name>
<reference evidence="1" key="2">
    <citation type="journal article" date="2015" name="Fish Shellfish Immunol.">
        <title>Early steps in the European eel (Anguilla anguilla)-Vibrio vulnificus interaction in the gills: Role of the RtxA13 toxin.</title>
        <authorList>
            <person name="Callol A."/>
            <person name="Pajuelo D."/>
            <person name="Ebbesson L."/>
            <person name="Teles M."/>
            <person name="MacKenzie S."/>
            <person name="Amaro C."/>
        </authorList>
    </citation>
    <scope>NUCLEOTIDE SEQUENCE</scope>
</reference>
<accession>A0A0E9U9J5</accession>
<reference evidence="1" key="1">
    <citation type="submission" date="2014-11" db="EMBL/GenBank/DDBJ databases">
        <authorList>
            <person name="Amaro Gonzalez C."/>
        </authorList>
    </citation>
    <scope>NUCLEOTIDE SEQUENCE</scope>
</reference>
<evidence type="ECO:0000313" key="1">
    <source>
        <dbReference type="EMBL" id="JAH62392.1"/>
    </source>
</evidence>
<dbReference type="AlphaFoldDB" id="A0A0E9U9J5"/>